<reference evidence="4" key="1">
    <citation type="journal article" date="2014" name="Int. J. Syst. Evol. Microbiol.">
        <title>Complete genome sequence of Corynebacterium casei LMG S-19264T (=DSM 44701T), isolated from a smear-ripened cheese.</title>
        <authorList>
            <consortium name="US DOE Joint Genome Institute (JGI-PGF)"/>
            <person name="Walter F."/>
            <person name="Albersmeier A."/>
            <person name="Kalinowski J."/>
            <person name="Ruckert C."/>
        </authorList>
    </citation>
    <scope>NUCLEOTIDE SEQUENCE</scope>
    <source>
        <strain evidence="4">KCTC 42097</strain>
    </source>
</reference>
<dbReference type="SUPFAM" id="SSF46785">
    <property type="entry name" value="Winged helix' DNA-binding domain"/>
    <property type="match status" value="1"/>
</dbReference>
<accession>A0A8J3DIY3</accession>
<dbReference type="AlphaFoldDB" id="A0A8J3DIY3"/>
<evidence type="ECO:0000259" key="3">
    <source>
        <dbReference type="Pfam" id="PF11800"/>
    </source>
</evidence>
<dbReference type="Proteomes" id="UP000641137">
    <property type="component" value="Unassembled WGS sequence"/>
</dbReference>
<protein>
    <submittedName>
        <fullName evidence="4">Putative replication protein C</fullName>
    </submittedName>
</protein>
<feature type="domain" description="Plasmid replication protein C C-terminal" evidence="3">
    <location>
        <begin position="293"/>
        <end position="392"/>
    </location>
</feature>
<keyword evidence="1" id="KW-0175">Coiled coil</keyword>
<dbReference type="InterPro" id="IPR005090">
    <property type="entry name" value="RepC_N"/>
</dbReference>
<dbReference type="EMBL" id="BMZO01000006">
    <property type="protein sequence ID" value="GHC72819.1"/>
    <property type="molecule type" value="Genomic_DNA"/>
</dbReference>
<sequence length="402" mass="43771">MTGYQSTTPFGQRPMSHAMLKASRLAETVRSDAAIGKWPLFRAVAQARVRLGLSDRSLIVLNALLTFYPEETLEGDRNLVVFPSNQQLSLRAHGMASATLRRHLAALVEAGLLLRRDSPNGKRYARRDGEGEIDQAFGFDLAPLLARAAEIEATAQQIAAEQREIRLVRERISLLRRDIGKIAAYALEEAISGDWAGLIGDLADVTTQLRRSLTRGELLEMEGTLEILREKASNWLEKKEKSENTSGNDAHNERLIHNSKTKPLEFEPALEKEHGAIAAPTGNAKVRPLTGYPLALVLRACPDIETYAKDGISDWSDLIQTAHLVREALGISADAWEDCVSAMGTTQAAISIAGILQKADGVRAPGGYLRALTMKAKAGSFTVGPMLMALLRENGTTGRKSG</sequence>
<evidence type="ECO:0000313" key="4">
    <source>
        <dbReference type="EMBL" id="GHC72819.1"/>
    </source>
</evidence>
<proteinExistence type="predicted"/>
<reference evidence="4" key="2">
    <citation type="submission" date="2020-09" db="EMBL/GenBank/DDBJ databases">
        <authorList>
            <person name="Sun Q."/>
            <person name="Kim S."/>
        </authorList>
    </citation>
    <scope>NUCLEOTIDE SEQUENCE</scope>
    <source>
        <strain evidence="4">KCTC 42097</strain>
    </source>
</reference>
<dbReference type="RefSeq" id="WP_189489936.1">
    <property type="nucleotide sequence ID" value="NZ_BMZO01000006.1"/>
</dbReference>
<dbReference type="Pfam" id="PF03428">
    <property type="entry name" value="RP-C"/>
    <property type="match status" value="1"/>
</dbReference>
<evidence type="ECO:0000259" key="2">
    <source>
        <dbReference type="Pfam" id="PF03428"/>
    </source>
</evidence>
<evidence type="ECO:0000313" key="5">
    <source>
        <dbReference type="Proteomes" id="UP000641137"/>
    </source>
</evidence>
<name>A0A8J3DIY3_9HYPH</name>
<feature type="domain" description="Plasmid replication protein C N-terminal" evidence="2">
    <location>
        <begin position="13"/>
        <end position="185"/>
    </location>
</feature>
<dbReference type="NCBIfam" id="NF040974">
    <property type="entry name" value="RepABC_RepC"/>
    <property type="match status" value="1"/>
</dbReference>
<dbReference type="NCBIfam" id="NF010396">
    <property type="entry name" value="PRK13824.1"/>
    <property type="match status" value="1"/>
</dbReference>
<gene>
    <name evidence="4" type="ORF">GCM10010136_20790</name>
</gene>
<organism evidence="4 5">
    <name type="scientific">Limoniibacter endophyticus</name>
    <dbReference type="NCBI Taxonomy" id="1565040"/>
    <lineage>
        <taxon>Bacteria</taxon>
        <taxon>Pseudomonadati</taxon>
        <taxon>Pseudomonadota</taxon>
        <taxon>Alphaproteobacteria</taxon>
        <taxon>Hyphomicrobiales</taxon>
        <taxon>Bartonellaceae</taxon>
        <taxon>Limoniibacter</taxon>
    </lineage>
</organism>
<dbReference type="Pfam" id="PF11800">
    <property type="entry name" value="RP-C_C"/>
    <property type="match status" value="1"/>
</dbReference>
<dbReference type="InterPro" id="IPR047611">
    <property type="entry name" value="RepABC_RepC"/>
</dbReference>
<dbReference type="InterPro" id="IPR021760">
    <property type="entry name" value="RepC_C"/>
</dbReference>
<keyword evidence="5" id="KW-1185">Reference proteome</keyword>
<dbReference type="InterPro" id="IPR036390">
    <property type="entry name" value="WH_DNA-bd_sf"/>
</dbReference>
<feature type="coiled-coil region" evidence="1">
    <location>
        <begin position="151"/>
        <end position="178"/>
    </location>
</feature>
<comment type="caution">
    <text evidence="4">The sequence shown here is derived from an EMBL/GenBank/DDBJ whole genome shotgun (WGS) entry which is preliminary data.</text>
</comment>
<evidence type="ECO:0000256" key="1">
    <source>
        <dbReference type="SAM" id="Coils"/>
    </source>
</evidence>